<dbReference type="GO" id="GO:0044718">
    <property type="term" value="P:siderophore transmembrane transport"/>
    <property type="evidence" value="ECO:0007669"/>
    <property type="project" value="TreeGrafter"/>
</dbReference>
<dbReference type="SUPFAM" id="SSF49464">
    <property type="entry name" value="Carboxypeptidase regulatory domain-like"/>
    <property type="match status" value="1"/>
</dbReference>
<keyword evidence="2" id="KW-0472">Membrane</keyword>
<dbReference type="Pfam" id="PF07715">
    <property type="entry name" value="Plug"/>
    <property type="match status" value="1"/>
</dbReference>
<keyword evidence="2" id="KW-1134">Transmembrane beta strand</keyword>
<keyword evidence="2" id="KW-0813">Transport</keyword>
<dbReference type="Proteomes" id="UP000292855">
    <property type="component" value="Unassembled WGS sequence"/>
</dbReference>
<sequence>MYRITVLTWTLFLIVTASFGQGQNPVAISGVVQDKLGPLKGVTVSEKNTKNTTTSDDKGRFTITVALGSTLTFQYIGYKPVEHLITTTDDIRINMENDNQMVEEVVVVGYGQQAQKTMTGAVSAIKGEEIVTTKNESLPNMLTGKIPGLRVVQNSAEPGQFNNSMDIRGLGSPLIVIDGVPRNNMARLNPEDIESISVLKDASAAIYGVNSANGVILITTKKGAQGEIDLSYSGSMLWQRPSNFPKLVDAVDWMTLYNERSSHNVDNPTRPYTDEQIEQYRSGELKSTDWVSAIFRNSAPQQMYTLNASGGSDRISFYSSLGLQKQESFLRTNAINYEIFNLRSNISAKITDNLVFDMNLAGTLDDRQSTPYSSSDIIRGMWLMQPMDRVFYDDEQTKYWQPSNGGLQNPAAMMDGDLVGKNEYRSKWFQSNFSLRYDAPFLDGLYVKGLYSYDYTLNENKEFSKAYQLYDSGGNPRTWNAQSDAPNRVARYFYGKDANLWNVQIGYEKQFEDHFISSMALFENTHREGDNFYGSRQLALPLDQIFAGITDKMQINQSVSSGSLYDYAYHAYVGRLAYNYKSKYLSEFTYRYESSSRFSGQSGWAGTPAIMAGWVISEEDFIKNSSLNFINLFKVRASYGRMLDDAATNDYNFLTGYYYPATGGSSVSLPSGYVFDGNFINSSSDKGVANRAITWYKSDMFNLGLDFDAWTGKFGGTLELFQRKRHGLLATRSQSLPGIVGAAQPQENLNSDLTKGIELELYHADKWKDLSYRIAGNISYTRVKTLHFERARAGNSYLNWRQNNNQRYNNIWWGYAGNGIITDWDDLYYNTTYISRGSTLGDYQYLDWNGDGQISDLDVHPLAVNGMVPLINYGITLSASWKGIDLNMLWQGAGKRYFAAREFLYQPLWSDTNALTEFLNRWRPTNPEASPYDPATEWIEGDYAFTGTNPNYNSEFNIQNAAYIRLKSIELGYSLPSDWLTKVNLKKVRLYVNAYNLLTFTKLRYMDPEFYSNPDVSRGGLGDYGYSYPLNKTISVGLNVNF</sequence>
<dbReference type="InterPro" id="IPR037066">
    <property type="entry name" value="Plug_dom_sf"/>
</dbReference>
<evidence type="ECO:0000313" key="5">
    <source>
        <dbReference type="EMBL" id="RZF58828.1"/>
    </source>
</evidence>
<feature type="domain" description="TonB-dependent receptor plug" evidence="4">
    <location>
        <begin position="115"/>
        <end position="215"/>
    </location>
</feature>
<dbReference type="InterPro" id="IPR023997">
    <property type="entry name" value="TonB-dep_OMP_SusC/RagA_CS"/>
</dbReference>
<dbReference type="InterPro" id="IPR008969">
    <property type="entry name" value="CarboxyPept-like_regulatory"/>
</dbReference>
<keyword evidence="6" id="KW-1185">Reference proteome</keyword>
<dbReference type="PANTHER" id="PTHR30069">
    <property type="entry name" value="TONB-DEPENDENT OUTER MEMBRANE RECEPTOR"/>
    <property type="match status" value="1"/>
</dbReference>
<evidence type="ECO:0000256" key="3">
    <source>
        <dbReference type="SAM" id="SignalP"/>
    </source>
</evidence>
<dbReference type="NCBIfam" id="TIGR04056">
    <property type="entry name" value="OMP_RagA_SusC"/>
    <property type="match status" value="1"/>
</dbReference>
<evidence type="ECO:0000313" key="6">
    <source>
        <dbReference type="Proteomes" id="UP000292855"/>
    </source>
</evidence>
<evidence type="ECO:0000259" key="4">
    <source>
        <dbReference type="Pfam" id="PF07715"/>
    </source>
</evidence>
<dbReference type="EMBL" id="SGIT01000003">
    <property type="protein sequence ID" value="RZF58828.1"/>
    <property type="molecule type" value="Genomic_DNA"/>
</dbReference>
<dbReference type="InterPro" id="IPR039426">
    <property type="entry name" value="TonB-dep_rcpt-like"/>
</dbReference>
<dbReference type="GO" id="GO:0015344">
    <property type="term" value="F:siderophore uptake transmembrane transporter activity"/>
    <property type="evidence" value="ECO:0007669"/>
    <property type="project" value="TreeGrafter"/>
</dbReference>
<dbReference type="Pfam" id="PF13715">
    <property type="entry name" value="CarbopepD_reg_2"/>
    <property type="match status" value="1"/>
</dbReference>
<evidence type="ECO:0000256" key="1">
    <source>
        <dbReference type="ARBA" id="ARBA00022729"/>
    </source>
</evidence>
<evidence type="ECO:0000256" key="2">
    <source>
        <dbReference type="PROSITE-ProRule" id="PRU01360"/>
    </source>
</evidence>
<keyword evidence="1 3" id="KW-0732">Signal</keyword>
<dbReference type="RefSeq" id="WP_130142613.1">
    <property type="nucleotide sequence ID" value="NZ_SGIT01000003.1"/>
</dbReference>
<dbReference type="NCBIfam" id="TIGR04057">
    <property type="entry name" value="SusC_RagA_signa"/>
    <property type="match status" value="1"/>
</dbReference>
<keyword evidence="5" id="KW-0675">Receptor</keyword>
<dbReference type="Gene3D" id="2.170.130.10">
    <property type="entry name" value="TonB-dependent receptor, plug domain"/>
    <property type="match status" value="1"/>
</dbReference>
<dbReference type="PROSITE" id="PS52016">
    <property type="entry name" value="TONB_DEPENDENT_REC_3"/>
    <property type="match status" value="1"/>
</dbReference>
<protein>
    <submittedName>
        <fullName evidence="5">TonB-dependent receptor</fullName>
    </submittedName>
</protein>
<keyword evidence="2" id="KW-0998">Cell outer membrane</keyword>
<dbReference type="SUPFAM" id="SSF56935">
    <property type="entry name" value="Porins"/>
    <property type="match status" value="1"/>
</dbReference>
<dbReference type="PANTHER" id="PTHR30069:SF29">
    <property type="entry name" value="HEMOGLOBIN AND HEMOGLOBIN-HAPTOGLOBIN-BINDING PROTEIN 1-RELATED"/>
    <property type="match status" value="1"/>
</dbReference>
<proteinExistence type="inferred from homology"/>
<reference evidence="5 6" key="1">
    <citation type="submission" date="2019-02" db="EMBL/GenBank/DDBJ databases">
        <authorList>
            <person name="Li Y."/>
        </authorList>
    </citation>
    <scope>NUCLEOTIDE SEQUENCE [LARGE SCALE GENOMIC DNA]</scope>
    <source>
        <strain evidence="5 6">30C10-4-7</strain>
    </source>
</reference>
<accession>A0A4V2DBQ7</accession>
<gene>
    <name evidence="5" type="ORF">EWE74_16010</name>
</gene>
<feature type="signal peptide" evidence="3">
    <location>
        <begin position="1"/>
        <end position="22"/>
    </location>
</feature>
<name>A0A4V2DBQ7_9SPHI</name>
<comment type="caution">
    <text evidence="5">The sequence shown here is derived from an EMBL/GenBank/DDBJ whole genome shotgun (WGS) entry which is preliminary data.</text>
</comment>
<feature type="chain" id="PRO_5020687650" evidence="3">
    <location>
        <begin position="23"/>
        <end position="1042"/>
    </location>
</feature>
<dbReference type="GO" id="GO:0009279">
    <property type="term" value="C:cell outer membrane"/>
    <property type="evidence" value="ECO:0007669"/>
    <property type="project" value="UniProtKB-SubCell"/>
</dbReference>
<comment type="subcellular location">
    <subcellularLocation>
        <location evidence="2">Cell outer membrane</location>
        <topology evidence="2">Multi-pass membrane protein</topology>
    </subcellularLocation>
</comment>
<dbReference type="InterPro" id="IPR012910">
    <property type="entry name" value="Plug_dom"/>
</dbReference>
<keyword evidence="2" id="KW-0812">Transmembrane</keyword>
<dbReference type="OrthoDB" id="9768177at2"/>
<comment type="similarity">
    <text evidence="2">Belongs to the TonB-dependent receptor family.</text>
</comment>
<organism evidence="5 6">
    <name type="scientific">Sphingobacterium corticibacterium</name>
    <dbReference type="NCBI Taxonomy" id="2484746"/>
    <lineage>
        <taxon>Bacteria</taxon>
        <taxon>Pseudomonadati</taxon>
        <taxon>Bacteroidota</taxon>
        <taxon>Sphingobacteriia</taxon>
        <taxon>Sphingobacteriales</taxon>
        <taxon>Sphingobacteriaceae</taxon>
        <taxon>Sphingobacterium</taxon>
    </lineage>
</organism>
<dbReference type="InterPro" id="IPR023996">
    <property type="entry name" value="TonB-dep_OMP_SusC/RagA"/>
</dbReference>
<dbReference type="Gene3D" id="2.60.40.1120">
    <property type="entry name" value="Carboxypeptidase-like, regulatory domain"/>
    <property type="match status" value="1"/>
</dbReference>
<dbReference type="AlphaFoldDB" id="A0A4V2DBQ7"/>